<dbReference type="AlphaFoldDB" id="A0A255Z6I7"/>
<keyword evidence="1" id="KW-0472">Membrane</keyword>
<keyword evidence="3" id="KW-1185">Reference proteome</keyword>
<proteinExistence type="predicted"/>
<dbReference type="RefSeq" id="WP_094454549.1">
    <property type="nucleotide sequence ID" value="NZ_NOXU01000023.1"/>
</dbReference>
<dbReference type="OrthoDB" id="8759010at2"/>
<feature type="transmembrane region" description="Helical" evidence="1">
    <location>
        <begin position="245"/>
        <end position="271"/>
    </location>
</feature>
<dbReference type="Pfam" id="PF10067">
    <property type="entry name" value="DUF2306"/>
    <property type="match status" value="1"/>
</dbReference>
<feature type="transmembrane region" description="Helical" evidence="1">
    <location>
        <begin position="139"/>
        <end position="161"/>
    </location>
</feature>
<dbReference type="Proteomes" id="UP000216998">
    <property type="component" value="Unassembled WGS sequence"/>
</dbReference>
<gene>
    <name evidence="2" type="ORF">CHU95_05545</name>
</gene>
<keyword evidence="1" id="KW-0812">Transmembrane</keyword>
<accession>A0A255Z6I7</accession>
<sequence>MSLAATIPETARPDPAMAKRWLGRAGLLWLLVAIGGQMIFAVYVAASHGREWLTGQGVRGRPVEGLVPGDVLGNSLYALHMLFAVVIIVGGALQLWPALRRHRPAFHRWTGRTYMVAATILSLGGIGLILLRGTVGSTLMHVGTCLNGVVILICAGMAWMLARRRQFDAHRRWALRLFLAVSGVWFFRVMFMLWMLIFQAPVGFDPKTFTGPLPETLSFAQYLLPLAVLQLYFQAMDRGGSVLRLGVAGLLTVLALLTAGGIFGAAMGMWLPRL</sequence>
<feature type="transmembrane region" description="Helical" evidence="1">
    <location>
        <begin position="111"/>
        <end position="133"/>
    </location>
</feature>
<comment type="caution">
    <text evidence="2">The sequence shown here is derived from an EMBL/GenBank/DDBJ whole genome shotgun (WGS) entry which is preliminary data.</text>
</comment>
<feature type="transmembrane region" description="Helical" evidence="1">
    <location>
        <begin position="217"/>
        <end position="233"/>
    </location>
</feature>
<feature type="transmembrane region" description="Helical" evidence="1">
    <location>
        <begin position="173"/>
        <end position="197"/>
    </location>
</feature>
<name>A0A255Z6I7_9PROT</name>
<dbReference type="InterPro" id="IPR018750">
    <property type="entry name" value="DUF2306_membrane"/>
</dbReference>
<evidence type="ECO:0008006" key="4">
    <source>
        <dbReference type="Google" id="ProtNLM"/>
    </source>
</evidence>
<evidence type="ECO:0000313" key="2">
    <source>
        <dbReference type="EMBL" id="OYQ36250.1"/>
    </source>
</evidence>
<protein>
    <recommendedName>
        <fullName evidence="4">DUF2306 domain-containing protein</fullName>
    </recommendedName>
</protein>
<evidence type="ECO:0000313" key="3">
    <source>
        <dbReference type="Proteomes" id="UP000216998"/>
    </source>
</evidence>
<feature type="transmembrane region" description="Helical" evidence="1">
    <location>
        <begin position="27"/>
        <end position="46"/>
    </location>
</feature>
<keyword evidence="1" id="KW-1133">Transmembrane helix</keyword>
<reference evidence="2 3" key="1">
    <citation type="submission" date="2017-07" db="EMBL/GenBank/DDBJ databases">
        <title>Niveispirillum cyanobacteriorum sp. nov., isolated from cyanobacterial aggregates in a eutrophic lake.</title>
        <authorList>
            <person name="Cai H."/>
        </authorList>
    </citation>
    <scope>NUCLEOTIDE SEQUENCE [LARGE SCALE GENOMIC DNA]</scope>
    <source>
        <strain evidence="3">TH1-14</strain>
    </source>
</reference>
<feature type="transmembrane region" description="Helical" evidence="1">
    <location>
        <begin position="77"/>
        <end position="99"/>
    </location>
</feature>
<organism evidence="2 3">
    <name type="scientific">Niveispirillum lacus</name>
    <dbReference type="NCBI Taxonomy" id="1981099"/>
    <lineage>
        <taxon>Bacteria</taxon>
        <taxon>Pseudomonadati</taxon>
        <taxon>Pseudomonadota</taxon>
        <taxon>Alphaproteobacteria</taxon>
        <taxon>Rhodospirillales</taxon>
        <taxon>Azospirillaceae</taxon>
        <taxon>Niveispirillum</taxon>
    </lineage>
</organism>
<evidence type="ECO:0000256" key="1">
    <source>
        <dbReference type="SAM" id="Phobius"/>
    </source>
</evidence>
<dbReference type="EMBL" id="NOXU01000023">
    <property type="protein sequence ID" value="OYQ36250.1"/>
    <property type="molecule type" value="Genomic_DNA"/>
</dbReference>